<dbReference type="InterPro" id="IPR041489">
    <property type="entry name" value="PDZ_6"/>
</dbReference>
<dbReference type="PANTHER" id="PTHR32060:SF30">
    <property type="entry name" value="CARBOXY-TERMINAL PROCESSING PROTEASE CTPA"/>
    <property type="match status" value="1"/>
</dbReference>
<dbReference type="GO" id="GO:0004175">
    <property type="term" value="F:endopeptidase activity"/>
    <property type="evidence" value="ECO:0007669"/>
    <property type="project" value="TreeGrafter"/>
</dbReference>
<dbReference type="GO" id="GO:0006508">
    <property type="term" value="P:proteolysis"/>
    <property type="evidence" value="ECO:0007669"/>
    <property type="project" value="UniProtKB-KW"/>
</dbReference>
<dbReference type="Gene3D" id="3.30.750.44">
    <property type="match status" value="1"/>
</dbReference>
<dbReference type="PANTHER" id="PTHR32060">
    <property type="entry name" value="TAIL-SPECIFIC PROTEASE"/>
    <property type="match status" value="1"/>
</dbReference>
<evidence type="ECO:0000313" key="8">
    <source>
        <dbReference type="EMBL" id="GLC26337.1"/>
    </source>
</evidence>
<dbReference type="GO" id="GO:0007165">
    <property type="term" value="P:signal transduction"/>
    <property type="evidence" value="ECO:0007669"/>
    <property type="project" value="TreeGrafter"/>
</dbReference>
<evidence type="ECO:0000256" key="3">
    <source>
        <dbReference type="ARBA" id="ARBA00022801"/>
    </source>
</evidence>
<name>A0AA37V388_9BACT</name>
<dbReference type="EMBL" id="BRXS01000004">
    <property type="protein sequence ID" value="GLC26337.1"/>
    <property type="molecule type" value="Genomic_DNA"/>
</dbReference>
<keyword evidence="3 5" id="KW-0378">Hydrolase</keyword>
<proteinExistence type="inferred from homology"/>
<evidence type="ECO:0000256" key="6">
    <source>
        <dbReference type="SAM" id="MobiDB-lite"/>
    </source>
</evidence>
<dbReference type="Gene3D" id="2.30.42.10">
    <property type="match status" value="1"/>
</dbReference>
<keyword evidence="4 5" id="KW-0720">Serine protease</keyword>
<dbReference type="InterPro" id="IPR036034">
    <property type="entry name" value="PDZ_sf"/>
</dbReference>
<keyword evidence="2 5" id="KW-0645">Protease</keyword>
<evidence type="ECO:0000256" key="4">
    <source>
        <dbReference type="ARBA" id="ARBA00022825"/>
    </source>
</evidence>
<dbReference type="InterPro" id="IPR001478">
    <property type="entry name" value="PDZ"/>
</dbReference>
<evidence type="ECO:0000256" key="1">
    <source>
        <dbReference type="ARBA" id="ARBA00009179"/>
    </source>
</evidence>
<dbReference type="PROSITE" id="PS50106">
    <property type="entry name" value="PDZ"/>
    <property type="match status" value="1"/>
</dbReference>
<reference evidence="8" key="1">
    <citation type="submission" date="2022-08" db="EMBL/GenBank/DDBJ databases">
        <title>Draft genome sequencing of Roseisolibacter agri AW1220.</title>
        <authorList>
            <person name="Tobiishi Y."/>
            <person name="Tonouchi A."/>
        </authorList>
    </citation>
    <scope>NUCLEOTIDE SEQUENCE</scope>
    <source>
        <strain evidence="8">AW1220</strain>
    </source>
</reference>
<dbReference type="GO" id="GO:0008236">
    <property type="term" value="F:serine-type peptidase activity"/>
    <property type="evidence" value="ECO:0007669"/>
    <property type="project" value="UniProtKB-KW"/>
</dbReference>
<evidence type="ECO:0000259" key="7">
    <source>
        <dbReference type="PROSITE" id="PS50106"/>
    </source>
</evidence>
<feature type="compositionally biased region" description="Acidic residues" evidence="6">
    <location>
        <begin position="359"/>
        <end position="370"/>
    </location>
</feature>
<keyword evidence="9" id="KW-1185">Reference proteome</keyword>
<dbReference type="Pfam" id="PF03572">
    <property type="entry name" value="Peptidase_S41"/>
    <property type="match status" value="1"/>
</dbReference>
<dbReference type="InterPro" id="IPR005151">
    <property type="entry name" value="Tail-specific_protease"/>
</dbReference>
<evidence type="ECO:0000256" key="5">
    <source>
        <dbReference type="RuleBase" id="RU004404"/>
    </source>
</evidence>
<evidence type="ECO:0000256" key="2">
    <source>
        <dbReference type="ARBA" id="ARBA00022670"/>
    </source>
</evidence>
<dbReference type="CDD" id="cd07560">
    <property type="entry name" value="Peptidase_S41_CPP"/>
    <property type="match status" value="1"/>
</dbReference>
<dbReference type="RefSeq" id="WP_284350793.1">
    <property type="nucleotide sequence ID" value="NZ_BRXS01000004.1"/>
</dbReference>
<dbReference type="AlphaFoldDB" id="A0AA37V388"/>
<comment type="similarity">
    <text evidence="1 5">Belongs to the peptidase S41A family.</text>
</comment>
<sequence>MRSKAVVVMASLSAVLVTGGWMVGRGLEGQRAAATPTNGARLFDEVVSHVRRFYVDSLAGDSLYAKALTGMVRELGDPHSAVLSRERLSRLSETTSGNYAGVGLRVVARDGWLTVVDALPGGPAERAGIRTGDRLVEIEGESTKGWTQDEGTRRMRGEPATRIAFLVERPGVEGRIPFRLTRDAVHVRAVRRVALLRDGVGYLDVTAFSGATAEEVRQGVDSLRALGARSVLLDLRSNPGGLLDQGVSVADLFLERGAEIVRIKGRTADANHTFLDQSAQRWAGLPLVVLVNEGSASAAEIVAGALQDHDRALVVGSPTYGKGSAQSVFPLPDGGAVKLTTALWYTPAGRSINRPIEAAGDDDEALDDDGATPTDSTKRETFRTDAGRTVYGGGGITPDVQAGDTAAPPAEMAFLRALGRQVGAFRDALTSYAISLKKSGAPTTPDFQVTPEMRDALWRAMLARNVAMDRGTYDAAAALVNRQLAYEITRYNFDGEAEFRRRATDDSVIQLALRLASGASTQRELFARAAGLPKPAADLRTARR</sequence>
<organism evidence="8 9">
    <name type="scientific">Roseisolibacter agri</name>
    <dbReference type="NCBI Taxonomy" id="2014610"/>
    <lineage>
        <taxon>Bacteria</taxon>
        <taxon>Pseudomonadati</taxon>
        <taxon>Gemmatimonadota</taxon>
        <taxon>Gemmatimonadia</taxon>
        <taxon>Gemmatimonadales</taxon>
        <taxon>Gemmatimonadaceae</taxon>
        <taxon>Roseisolibacter</taxon>
    </lineage>
</organism>
<protein>
    <recommendedName>
        <fullName evidence="7">PDZ domain-containing protein</fullName>
    </recommendedName>
</protein>
<feature type="domain" description="PDZ" evidence="7">
    <location>
        <begin position="88"/>
        <end position="156"/>
    </location>
</feature>
<dbReference type="SUPFAM" id="SSF52096">
    <property type="entry name" value="ClpP/crotonase"/>
    <property type="match status" value="1"/>
</dbReference>
<evidence type="ECO:0000313" key="9">
    <source>
        <dbReference type="Proteomes" id="UP001161325"/>
    </source>
</evidence>
<gene>
    <name evidence="8" type="ORF">rosag_28500</name>
</gene>
<dbReference type="Gene3D" id="3.90.226.10">
    <property type="entry name" value="2-enoyl-CoA Hydratase, Chain A, domain 1"/>
    <property type="match status" value="1"/>
</dbReference>
<dbReference type="Proteomes" id="UP001161325">
    <property type="component" value="Unassembled WGS sequence"/>
</dbReference>
<dbReference type="SMART" id="SM00228">
    <property type="entry name" value="PDZ"/>
    <property type="match status" value="1"/>
</dbReference>
<dbReference type="Pfam" id="PF17820">
    <property type="entry name" value="PDZ_6"/>
    <property type="match status" value="1"/>
</dbReference>
<dbReference type="NCBIfam" id="TIGR00225">
    <property type="entry name" value="prc"/>
    <property type="match status" value="1"/>
</dbReference>
<dbReference type="SUPFAM" id="SSF50156">
    <property type="entry name" value="PDZ domain-like"/>
    <property type="match status" value="1"/>
</dbReference>
<accession>A0AA37V388</accession>
<dbReference type="InterPro" id="IPR004447">
    <property type="entry name" value="Peptidase_S41A"/>
</dbReference>
<dbReference type="GO" id="GO:0030288">
    <property type="term" value="C:outer membrane-bounded periplasmic space"/>
    <property type="evidence" value="ECO:0007669"/>
    <property type="project" value="TreeGrafter"/>
</dbReference>
<comment type="caution">
    <text evidence="8">The sequence shown here is derived from an EMBL/GenBank/DDBJ whole genome shotgun (WGS) entry which is preliminary data.</text>
</comment>
<feature type="region of interest" description="Disordered" evidence="6">
    <location>
        <begin position="355"/>
        <end position="378"/>
    </location>
</feature>
<dbReference type="CDD" id="cd06782">
    <property type="entry name" value="cpPDZ_CPP-like"/>
    <property type="match status" value="1"/>
</dbReference>
<dbReference type="SMART" id="SM00245">
    <property type="entry name" value="TSPc"/>
    <property type="match status" value="1"/>
</dbReference>
<dbReference type="InterPro" id="IPR029045">
    <property type="entry name" value="ClpP/crotonase-like_dom_sf"/>
</dbReference>